<dbReference type="PANTHER" id="PTHR11819">
    <property type="entry name" value="SOLUTE CARRIER FAMILY 5"/>
    <property type="match status" value="1"/>
</dbReference>
<evidence type="ECO:0000256" key="1">
    <source>
        <dbReference type="ARBA" id="ARBA00004141"/>
    </source>
</evidence>
<keyword evidence="3 6" id="KW-0812">Transmembrane</keyword>
<gene>
    <name evidence="7" type="ORF">MGWOODY_Mmi2606</name>
</gene>
<feature type="transmembrane region" description="Helical" evidence="6">
    <location>
        <begin position="75"/>
        <end position="97"/>
    </location>
</feature>
<dbReference type="GO" id="GO:0005412">
    <property type="term" value="F:D-glucose:sodium symporter activity"/>
    <property type="evidence" value="ECO:0007669"/>
    <property type="project" value="TreeGrafter"/>
</dbReference>
<dbReference type="AlphaFoldDB" id="A0A161K7X5"/>
<dbReference type="Pfam" id="PF00474">
    <property type="entry name" value="SSF"/>
    <property type="match status" value="1"/>
</dbReference>
<feature type="transmembrane region" description="Helical" evidence="6">
    <location>
        <begin position="282"/>
        <end position="304"/>
    </location>
</feature>
<accession>A0A161K7X5</accession>
<dbReference type="NCBIfam" id="NF007790">
    <property type="entry name" value="PRK10484.1"/>
    <property type="match status" value="1"/>
</dbReference>
<sequence length="543" mass="58366">MINFSLISFVMATGAVAYFTYHIVQRMKKSDNATEEYFTGGRALSWPVVAGSLLLTNLSTEQLVGLNGDVFGDKALVGVAWEALAAFAMIATALIFLPKYLASGFTTTPAFLEKRFDKTTRSMVSGLFLFGYVTVLLPVVLYTGSLALKGMFDLNFPLWMIIATIGILGSSYAIFGGLKSVAVSDTLNGVGLLIGGLAIPALALVKLGDGSFFSGLSTLFNTNPEYLAVLTQTNVDEKVVTVPWPTLFTGMMFIQVFYWSTNQVIVQRAMAAKSLAEGQKGVLFASAMKLVGPVMLCLPGIIALHMTDVLDISKQDQVYGAVVRHVLPDWSIGLFAAVLMGSILSSFNSALNSASTLFSLQFYKGYINQTATDEQIVVTGKKFGMGLAIASICIAPLLAQMESIFTYLQKVNGLYSVPIIGIFILGIATKHVPAIAAKIGMIVGMAAYAFFTFVNIKGVPTFFANGDGDLHWLHGYFISFILSVGVMLVIGHLKPKTNEEIAVSDQLDPAPVDMTPWEHAKNASYAIMATTVGIYLCLTWAAS</sequence>
<feature type="transmembrane region" description="Helical" evidence="6">
    <location>
        <begin position="407"/>
        <end position="428"/>
    </location>
</feature>
<name>A0A161K7X5_9ZZZZ</name>
<evidence type="ECO:0000256" key="3">
    <source>
        <dbReference type="ARBA" id="ARBA00022692"/>
    </source>
</evidence>
<organism evidence="7">
    <name type="scientific">hydrothermal vent metagenome</name>
    <dbReference type="NCBI Taxonomy" id="652676"/>
    <lineage>
        <taxon>unclassified sequences</taxon>
        <taxon>metagenomes</taxon>
        <taxon>ecological metagenomes</taxon>
    </lineage>
</organism>
<dbReference type="Gene3D" id="1.20.1730.10">
    <property type="entry name" value="Sodium/glucose cotransporter"/>
    <property type="match status" value="1"/>
</dbReference>
<feature type="transmembrane region" description="Helical" evidence="6">
    <location>
        <begin position="435"/>
        <end position="456"/>
    </location>
</feature>
<evidence type="ECO:0000313" key="7">
    <source>
        <dbReference type="EMBL" id="CUV09341.1"/>
    </source>
</evidence>
<feature type="transmembrane region" description="Helical" evidence="6">
    <location>
        <begin position="156"/>
        <end position="175"/>
    </location>
</feature>
<keyword evidence="4 6" id="KW-1133">Transmembrane helix</keyword>
<dbReference type="EMBL" id="FAXC01000219">
    <property type="protein sequence ID" value="CUV09341.1"/>
    <property type="molecule type" value="Genomic_DNA"/>
</dbReference>
<protein>
    <submittedName>
        <fullName evidence="7">Putative solute:Na symporter</fullName>
    </submittedName>
</protein>
<dbReference type="PANTHER" id="PTHR11819:SF195">
    <property type="entry name" value="SODIUM_GLUCOSE COTRANSPORTER 4"/>
    <property type="match status" value="1"/>
</dbReference>
<evidence type="ECO:0000256" key="5">
    <source>
        <dbReference type="ARBA" id="ARBA00023136"/>
    </source>
</evidence>
<feature type="transmembrane region" description="Helical" evidence="6">
    <location>
        <begin position="6"/>
        <end position="24"/>
    </location>
</feature>
<dbReference type="NCBIfam" id="TIGR00813">
    <property type="entry name" value="sss"/>
    <property type="match status" value="1"/>
</dbReference>
<dbReference type="CDD" id="cd10328">
    <property type="entry name" value="SLC5sbd_YidK"/>
    <property type="match status" value="1"/>
</dbReference>
<feature type="transmembrane region" description="Helical" evidence="6">
    <location>
        <begin position="523"/>
        <end position="542"/>
    </location>
</feature>
<dbReference type="PROSITE" id="PS50283">
    <property type="entry name" value="NA_SOLUT_SYMP_3"/>
    <property type="match status" value="1"/>
</dbReference>
<proteinExistence type="inferred from homology"/>
<evidence type="ECO:0000256" key="6">
    <source>
        <dbReference type="SAM" id="Phobius"/>
    </source>
</evidence>
<feature type="transmembrane region" description="Helical" evidence="6">
    <location>
        <begin position="124"/>
        <end position="144"/>
    </location>
</feature>
<feature type="transmembrane region" description="Helical" evidence="6">
    <location>
        <begin position="330"/>
        <end position="351"/>
    </location>
</feature>
<evidence type="ECO:0000256" key="4">
    <source>
        <dbReference type="ARBA" id="ARBA00022989"/>
    </source>
</evidence>
<keyword evidence="5 6" id="KW-0472">Membrane</keyword>
<reference evidence="7" key="1">
    <citation type="submission" date="2015-10" db="EMBL/GenBank/DDBJ databases">
        <authorList>
            <person name="Gilbert D.G."/>
        </authorList>
    </citation>
    <scope>NUCLEOTIDE SEQUENCE</scope>
</reference>
<evidence type="ECO:0000256" key="2">
    <source>
        <dbReference type="ARBA" id="ARBA00006434"/>
    </source>
</evidence>
<comment type="similarity">
    <text evidence="2">Belongs to the sodium:solute symporter (SSF) (TC 2.A.21) family.</text>
</comment>
<feature type="transmembrane region" description="Helical" evidence="6">
    <location>
        <begin position="242"/>
        <end position="261"/>
    </location>
</feature>
<feature type="transmembrane region" description="Helical" evidence="6">
    <location>
        <begin position="476"/>
        <end position="493"/>
    </location>
</feature>
<dbReference type="InterPro" id="IPR001734">
    <property type="entry name" value="Na/solute_symporter"/>
</dbReference>
<comment type="subcellular location">
    <subcellularLocation>
        <location evidence="1">Membrane</location>
        <topology evidence="1">Multi-pass membrane protein</topology>
    </subcellularLocation>
</comment>
<feature type="transmembrane region" description="Helical" evidence="6">
    <location>
        <begin position="383"/>
        <end position="401"/>
    </location>
</feature>
<dbReference type="InterPro" id="IPR038377">
    <property type="entry name" value="Na/Glc_symporter_sf"/>
</dbReference>
<dbReference type="GO" id="GO:0005886">
    <property type="term" value="C:plasma membrane"/>
    <property type="evidence" value="ECO:0007669"/>
    <property type="project" value="TreeGrafter"/>
</dbReference>
<feature type="transmembrane region" description="Helical" evidence="6">
    <location>
        <begin position="187"/>
        <end position="205"/>
    </location>
</feature>